<dbReference type="AlphaFoldDB" id="A0A2Z6NKV2"/>
<evidence type="ECO:0000256" key="1">
    <source>
        <dbReference type="SAM" id="MobiDB-lite"/>
    </source>
</evidence>
<dbReference type="Proteomes" id="UP000242715">
    <property type="component" value="Unassembled WGS sequence"/>
</dbReference>
<dbReference type="EMBL" id="DF973632">
    <property type="protein sequence ID" value="GAU36505.1"/>
    <property type="molecule type" value="Genomic_DNA"/>
</dbReference>
<protein>
    <submittedName>
        <fullName evidence="2">Uncharacterized protein</fullName>
    </submittedName>
</protein>
<evidence type="ECO:0000313" key="3">
    <source>
        <dbReference type="Proteomes" id="UP000242715"/>
    </source>
</evidence>
<feature type="compositionally biased region" description="Basic and acidic residues" evidence="1">
    <location>
        <begin position="120"/>
        <end position="130"/>
    </location>
</feature>
<accession>A0A2Z6NKV2</accession>
<name>A0A2Z6NKV2_TRISU</name>
<proteinExistence type="predicted"/>
<evidence type="ECO:0000313" key="2">
    <source>
        <dbReference type="EMBL" id="GAU36505.1"/>
    </source>
</evidence>
<reference evidence="3" key="1">
    <citation type="journal article" date="2017" name="Front. Plant Sci.">
        <title>Climate Clever Clovers: New Paradigm to Reduce the Environmental Footprint of Ruminants by Breeding Low Methanogenic Forages Utilizing Haplotype Variation.</title>
        <authorList>
            <person name="Kaur P."/>
            <person name="Appels R."/>
            <person name="Bayer P.E."/>
            <person name="Keeble-Gagnere G."/>
            <person name="Wang J."/>
            <person name="Hirakawa H."/>
            <person name="Shirasawa K."/>
            <person name="Vercoe P."/>
            <person name="Stefanova K."/>
            <person name="Durmic Z."/>
            <person name="Nichols P."/>
            <person name="Revell C."/>
            <person name="Isobe S.N."/>
            <person name="Edwards D."/>
            <person name="Erskine W."/>
        </authorList>
    </citation>
    <scope>NUCLEOTIDE SEQUENCE [LARGE SCALE GENOMIC DNA]</scope>
    <source>
        <strain evidence="3">cv. Daliak</strain>
    </source>
</reference>
<gene>
    <name evidence="2" type="ORF">TSUD_316310</name>
</gene>
<feature type="region of interest" description="Disordered" evidence="1">
    <location>
        <begin position="82"/>
        <end position="132"/>
    </location>
</feature>
<sequence length="167" mass="19032">MLKVIWEVAIKQPTIQYCSYFLIPAIQLLSPSQLVLQHYHTITVIVTTVQQRKPKRDSLNVESNVSVEVVKNATELEPTFKDSETMPARQQIGEKYRRTSVGTQVEKQQRSIGKTPSLDPKSRSTLEFDNTRGGGLRFEAEDRYFLATKWGGEEAAESGIEEKETIW</sequence>
<keyword evidence="3" id="KW-1185">Reference proteome</keyword>
<organism evidence="2 3">
    <name type="scientific">Trifolium subterraneum</name>
    <name type="common">Subterranean clover</name>
    <dbReference type="NCBI Taxonomy" id="3900"/>
    <lineage>
        <taxon>Eukaryota</taxon>
        <taxon>Viridiplantae</taxon>
        <taxon>Streptophyta</taxon>
        <taxon>Embryophyta</taxon>
        <taxon>Tracheophyta</taxon>
        <taxon>Spermatophyta</taxon>
        <taxon>Magnoliopsida</taxon>
        <taxon>eudicotyledons</taxon>
        <taxon>Gunneridae</taxon>
        <taxon>Pentapetalae</taxon>
        <taxon>rosids</taxon>
        <taxon>fabids</taxon>
        <taxon>Fabales</taxon>
        <taxon>Fabaceae</taxon>
        <taxon>Papilionoideae</taxon>
        <taxon>50 kb inversion clade</taxon>
        <taxon>NPAAA clade</taxon>
        <taxon>Hologalegina</taxon>
        <taxon>IRL clade</taxon>
        <taxon>Trifolieae</taxon>
        <taxon>Trifolium</taxon>
    </lineage>
</organism>
<feature type="compositionally biased region" description="Polar residues" evidence="1">
    <location>
        <begin position="100"/>
        <end position="114"/>
    </location>
</feature>